<dbReference type="PROSITE" id="PS50010">
    <property type="entry name" value="DH_2"/>
    <property type="match status" value="1"/>
</dbReference>
<feature type="compositionally biased region" description="Low complexity" evidence="1">
    <location>
        <begin position="115"/>
        <end position="128"/>
    </location>
</feature>
<evidence type="ECO:0000259" key="2">
    <source>
        <dbReference type="PROSITE" id="PS50010"/>
    </source>
</evidence>
<dbReference type="Proteomes" id="UP000887568">
    <property type="component" value="Unplaced"/>
</dbReference>
<name>A0A914BHG0_PATMI</name>
<organism evidence="3 4">
    <name type="scientific">Patiria miniata</name>
    <name type="common">Bat star</name>
    <name type="synonym">Asterina miniata</name>
    <dbReference type="NCBI Taxonomy" id="46514"/>
    <lineage>
        <taxon>Eukaryota</taxon>
        <taxon>Metazoa</taxon>
        <taxon>Echinodermata</taxon>
        <taxon>Eleutherozoa</taxon>
        <taxon>Asterozoa</taxon>
        <taxon>Asteroidea</taxon>
        <taxon>Valvatacea</taxon>
        <taxon>Valvatida</taxon>
        <taxon>Asterinidae</taxon>
        <taxon>Patiria</taxon>
    </lineage>
</organism>
<protein>
    <recommendedName>
        <fullName evidence="2">DH domain-containing protein</fullName>
    </recommendedName>
</protein>
<dbReference type="InterPro" id="IPR042849">
    <property type="entry name" value="ARHGEF33"/>
</dbReference>
<proteinExistence type="predicted"/>
<feature type="compositionally biased region" description="Polar residues" evidence="1">
    <location>
        <begin position="253"/>
        <end position="269"/>
    </location>
</feature>
<dbReference type="OrthoDB" id="245697at2759"/>
<dbReference type="EnsemblMetazoa" id="XM_038219382.1">
    <property type="protein sequence ID" value="XP_038075310.1"/>
    <property type="gene ID" value="LOC119743049"/>
</dbReference>
<reference evidence="3" key="1">
    <citation type="submission" date="2022-11" db="UniProtKB">
        <authorList>
            <consortium name="EnsemblMetazoa"/>
        </authorList>
    </citation>
    <scope>IDENTIFICATION</scope>
</reference>
<feature type="domain" description="DH" evidence="2">
    <location>
        <begin position="277"/>
        <end position="433"/>
    </location>
</feature>
<dbReference type="OMA" id="MESCLTH"/>
<sequence>MDLEKGVEHKGEFGAQISQLESLVEQMKEGFIQAMEELSLIQDGDRLLQKKVDDNKQEADQKIEELAESVHQIREDLKSVLTEVQKSNQATERLAEQFERLRREHGRMRRRLKQTEQNLENQRQNQRRPSMSQSAKSDGDANKNSNNIKTTPDNDLLRRRKSTPGAYFIGREGRERRSVIQESETPMSPIMQSFMDSLPDPNDLNNNVGSTVNFDSPDGTPSGQFEFSPQQNNGSTNSSENDSGEREQRRKSFSPNRRVSFSNVDWNPDSNDKTEGERLRLAEEFLLSERKYVGQLNALLENIMLPLVTESLIHPSEINIIFPECLAKMFDRHCCLLCALETRLSDAKWQGMHGDIFAKFAGVESANFLSQYGSYISSFPESLSLLSHHTRKSAKLTNFLKKQLADIEDEQVDLLGYLLAPIQRIPAYVLHLKVQFLVKLFSPNTSFFL</sequence>
<feature type="region of interest" description="Disordered" evidence="1">
    <location>
        <begin position="107"/>
        <end position="275"/>
    </location>
</feature>
<dbReference type="EnsemblMetazoa" id="XM_038219383.1">
    <property type="protein sequence ID" value="XP_038075311.1"/>
    <property type="gene ID" value="LOC119743049"/>
</dbReference>
<accession>A0A914BHG0</accession>
<dbReference type="Pfam" id="PF00621">
    <property type="entry name" value="RhoGEF"/>
    <property type="match status" value="1"/>
</dbReference>
<dbReference type="InterPro" id="IPR000219">
    <property type="entry name" value="DH_dom"/>
</dbReference>
<dbReference type="PANTHER" id="PTHR46944">
    <property type="entry name" value="RHO GUANINE NUCLEOTIDE EXCHANGE FACTOR 33"/>
    <property type="match status" value="1"/>
</dbReference>
<dbReference type="GO" id="GO:0005085">
    <property type="term" value="F:guanyl-nucleotide exchange factor activity"/>
    <property type="evidence" value="ECO:0007669"/>
    <property type="project" value="InterPro"/>
</dbReference>
<keyword evidence="4" id="KW-1185">Reference proteome</keyword>
<feature type="compositionally biased region" description="Polar residues" evidence="1">
    <location>
        <begin position="208"/>
        <end position="241"/>
    </location>
</feature>
<dbReference type="GeneID" id="119743049"/>
<feature type="compositionally biased region" description="Polar residues" evidence="1">
    <location>
        <begin position="129"/>
        <end position="153"/>
    </location>
</feature>
<feature type="compositionally biased region" description="Low complexity" evidence="1">
    <location>
        <begin position="198"/>
        <end position="207"/>
    </location>
</feature>
<feature type="compositionally biased region" description="Polar residues" evidence="1">
    <location>
        <begin position="180"/>
        <end position="195"/>
    </location>
</feature>
<dbReference type="SMART" id="SM00325">
    <property type="entry name" value="RhoGEF"/>
    <property type="match status" value="1"/>
</dbReference>
<evidence type="ECO:0000256" key="1">
    <source>
        <dbReference type="SAM" id="MobiDB-lite"/>
    </source>
</evidence>
<dbReference type="RefSeq" id="XP_038075311.1">
    <property type="nucleotide sequence ID" value="XM_038219383.1"/>
</dbReference>
<dbReference type="Gene3D" id="1.20.900.10">
    <property type="entry name" value="Dbl homology (DH) domain"/>
    <property type="match status" value="1"/>
</dbReference>
<dbReference type="InterPro" id="IPR035899">
    <property type="entry name" value="DBL_dom_sf"/>
</dbReference>
<dbReference type="RefSeq" id="XP_038075310.1">
    <property type="nucleotide sequence ID" value="XM_038219382.1"/>
</dbReference>
<dbReference type="AlphaFoldDB" id="A0A914BHG0"/>
<evidence type="ECO:0000313" key="3">
    <source>
        <dbReference type="EnsemblMetazoa" id="XP_038075311.1"/>
    </source>
</evidence>
<dbReference type="SUPFAM" id="SSF48065">
    <property type="entry name" value="DBL homology domain (DH-domain)"/>
    <property type="match status" value="1"/>
</dbReference>
<dbReference type="PANTHER" id="PTHR46944:SF1">
    <property type="entry name" value="RHO GUANINE NUCLEOTIDE EXCHANGE FACTOR 33"/>
    <property type="match status" value="1"/>
</dbReference>
<evidence type="ECO:0000313" key="4">
    <source>
        <dbReference type="Proteomes" id="UP000887568"/>
    </source>
</evidence>